<accession>A0ABQ7KNT3</accession>
<reference evidence="1 2" key="1">
    <citation type="submission" date="2021-03" db="EMBL/GenBank/DDBJ databases">
        <authorList>
            <person name="King G.J."/>
            <person name="Bancroft I."/>
            <person name="Baten A."/>
            <person name="Bloomfield J."/>
            <person name="Borpatragohain P."/>
            <person name="He Z."/>
            <person name="Irish N."/>
            <person name="Irwin J."/>
            <person name="Liu K."/>
            <person name="Mauleon R.P."/>
            <person name="Moore J."/>
            <person name="Morris R."/>
            <person name="Ostergaard L."/>
            <person name="Wang B."/>
            <person name="Wells R."/>
        </authorList>
    </citation>
    <scope>NUCLEOTIDE SEQUENCE [LARGE SCALE GENOMIC DNA]</scope>
    <source>
        <strain evidence="1">R-o-18</strain>
        <tissue evidence="1">Leaf</tissue>
    </source>
</reference>
<dbReference type="Proteomes" id="UP000823674">
    <property type="component" value="Chromosome A10"/>
</dbReference>
<comment type="caution">
    <text evidence="1">The sequence shown here is derived from an EMBL/GenBank/DDBJ whole genome shotgun (WGS) entry which is preliminary data.</text>
</comment>
<sequence length="86" mass="10061">ETSNFRKLNRISTRNNQIVIITSIILRLHEGKLSLTTTHGTRFYFDNELISYNASKRGINCYSKPHSKRYQSTFLKFTLQFSTSIN</sequence>
<gene>
    <name evidence="1" type="primary">A10g501360.1_BraROA</name>
    <name evidence="1" type="ORF">IGI04_039751</name>
</gene>
<evidence type="ECO:0000313" key="2">
    <source>
        <dbReference type="Proteomes" id="UP000823674"/>
    </source>
</evidence>
<name>A0ABQ7KNT3_BRACM</name>
<keyword evidence="2" id="KW-1185">Reference proteome</keyword>
<feature type="non-terminal residue" evidence="1">
    <location>
        <position position="1"/>
    </location>
</feature>
<protein>
    <submittedName>
        <fullName evidence="1">Uncharacterized protein</fullName>
    </submittedName>
</protein>
<evidence type="ECO:0000313" key="1">
    <source>
        <dbReference type="EMBL" id="KAG5375155.1"/>
    </source>
</evidence>
<proteinExistence type="predicted"/>
<organism evidence="1 2">
    <name type="scientific">Brassica rapa subsp. trilocularis</name>
    <dbReference type="NCBI Taxonomy" id="1813537"/>
    <lineage>
        <taxon>Eukaryota</taxon>
        <taxon>Viridiplantae</taxon>
        <taxon>Streptophyta</taxon>
        <taxon>Embryophyta</taxon>
        <taxon>Tracheophyta</taxon>
        <taxon>Spermatophyta</taxon>
        <taxon>Magnoliopsida</taxon>
        <taxon>eudicotyledons</taxon>
        <taxon>Gunneridae</taxon>
        <taxon>Pentapetalae</taxon>
        <taxon>rosids</taxon>
        <taxon>malvids</taxon>
        <taxon>Brassicales</taxon>
        <taxon>Brassicaceae</taxon>
        <taxon>Brassiceae</taxon>
        <taxon>Brassica</taxon>
    </lineage>
</organism>
<dbReference type="EMBL" id="JADBGQ010000010">
    <property type="protein sequence ID" value="KAG5375155.1"/>
    <property type="molecule type" value="Genomic_DNA"/>
</dbReference>